<dbReference type="InterPro" id="IPR013767">
    <property type="entry name" value="PAS_fold"/>
</dbReference>
<dbReference type="SUPFAM" id="SSF55781">
    <property type="entry name" value="GAF domain-like"/>
    <property type="match status" value="1"/>
</dbReference>
<dbReference type="InterPro" id="IPR029016">
    <property type="entry name" value="GAF-like_dom_sf"/>
</dbReference>
<dbReference type="PANTHER" id="PTHR43156:SF2">
    <property type="entry name" value="STAGE II SPORULATION PROTEIN E"/>
    <property type="match status" value="1"/>
</dbReference>
<dbReference type="EMBL" id="JAGEOK010000036">
    <property type="protein sequence ID" value="MBO2443692.1"/>
    <property type="molecule type" value="Genomic_DNA"/>
</dbReference>
<dbReference type="Proteomes" id="UP000666915">
    <property type="component" value="Unassembled WGS sequence"/>
</dbReference>
<dbReference type="Pfam" id="PF00989">
    <property type="entry name" value="PAS"/>
    <property type="match status" value="1"/>
</dbReference>
<accession>A0ABS3RCV5</accession>
<dbReference type="SUPFAM" id="SSF55785">
    <property type="entry name" value="PYP-like sensor domain (PAS domain)"/>
    <property type="match status" value="1"/>
</dbReference>
<dbReference type="InterPro" id="IPR000014">
    <property type="entry name" value="PAS"/>
</dbReference>
<evidence type="ECO:0000256" key="2">
    <source>
        <dbReference type="SAM" id="MobiDB-lite"/>
    </source>
</evidence>
<name>A0ABS3RCV5_9ACTN</name>
<evidence type="ECO:0000313" key="5">
    <source>
        <dbReference type="Proteomes" id="UP000666915"/>
    </source>
</evidence>
<dbReference type="Gene3D" id="3.30.450.20">
    <property type="entry name" value="PAS domain"/>
    <property type="match status" value="1"/>
</dbReference>
<proteinExistence type="predicted"/>
<dbReference type="InterPro" id="IPR003018">
    <property type="entry name" value="GAF"/>
</dbReference>
<dbReference type="InterPro" id="IPR035965">
    <property type="entry name" value="PAS-like_dom_sf"/>
</dbReference>
<dbReference type="SMART" id="SM00091">
    <property type="entry name" value="PAS"/>
    <property type="match status" value="1"/>
</dbReference>
<keyword evidence="5" id="KW-1185">Reference proteome</keyword>
<evidence type="ECO:0000313" key="4">
    <source>
        <dbReference type="EMBL" id="MBO2443692.1"/>
    </source>
</evidence>
<gene>
    <name evidence="4" type="ORF">J4557_39825</name>
</gene>
<evidence type="ECO:0000256" key="1">
    <source>
        <dbReference type="ARBA" id="ARBA00022801"/>
    </source>
</evidence>
<evidence type="ECO:0000259" key="3">
    <source>
        <dbReference type="PROSITE" id="PS50112"/>
    </source>
</evidence>
<dbReference type="Gene3D" id="3.30.450.40">
    <property type="match status" value="1"/>
</dbReference>
<dbReference type="NCBIfam" id="TIGR00229">
    <property type="entry name" value="sensory_box"/>
    <property type="match status" value="1"/>
</dbReference>
<feature type="non-terminal residue" evidence="4">
    <location>
        <position position="342"/>
    </location>
</feature>
<dbReference type="CDD" id="cd00130">
    <property type="entry name" value="PAS"/>
    <property type="match status" value="1"/>
</dbReference>
<dbReference type="InterPro" id="IPR052016">
    <property type="entry name" value="Bact_Sigma-Reg"/>
</dbReference>
<dbReference type="PANTHER" id="PTHR43156">
    <property type="entry name" value="STAGE II SPORULATION PROTEIN E-RELATED"/>
    <property type="match status" value="1"/>
</dbReference>
<keyword evidence="1" id="KW-0378">Hydrolase</keyword>
<feature type="domain" description="PAS" evidence="3">
    <location>
        <begin position="28"/>
        <end position="73"/>
    </location>
</feature>
<comment type="caution">
    <text evidence="4">The sequence shown here is derived from an EMBL/GenBank/DDBJ whole genome shotgun (WGS) entry which is preliminary data.</text>
</comment>
<feature type="compositionally biased region" description="Basic and acidic residues" evidence="2">
    <location>
        <begin position="1"/>
        <end position="11"/>
    </location>
</feature>
<dbReference type="Pfam" id="PF01590">
    <property type="entry name" value="GAF"/>
    <property type="match status" value="1"/>
</dbReference>
<reference evidence="4 5" key="1">
    <citation type="submission" date="2021-03" db="EMBL/GenBank/DDBJ databases">
        <authorList>
            <person name="Kanchanasin P."/>
            <person name="Saeng-In P."/>
            <person name="Phongsopitanun W."/>
            <person name="Yuki M."/>
            <person name="Kudo T."/>
            <person name="Ohkuma M."/>
            <person name="Tanasupawat S."/>
        </authorList>
    </citation>
    <scope>NUCLEOTIDE SEQUENCE [LARGE SCALE GENOMIC DNA]</scope>
    <source>
        <strain evidence="4 5">L46</strain>
    </source>
</reference>
<protein>
    <submittedName>
        <fullName evidence="4">GAF domain-containing protein</fullName>
    </submittedName>
</protein>
<dbReference type="PROSITE" id="PS50112">
    <property type="entry name" value="PAS"/>
    <property type="match status" value="1"/>
</dbReference>
<sequence>MGRLLISDRGEQMSGQPDGRAGAGHAGLVEAMNSGVVAVNAAGRITAWNPRARQLLGYTREEALGRPIGGFLHRVAEDALPAGRSCRLLRTLRTGAPDHADGDPFTHRDGRPVMLSWSSTPIYADDPAAASEEAGAGTVAGAVIVLRDAAERLRIEQERHDRMAQVQRANSRLTLVAKITTVLSSTLNEDEVLRRLVRLVVPALGDWAVVNLLTFDGHIKRVAVTHCALSPVDIARLEGPLPPLPRTPRGPLGRVLHGGTTLVVGGDAARPYPDEPLTAAQHELFQIMDARSAIITPLMARGETYGALTIGHSRPGRGYGADDRLVVEDIARRTGLLLANAR</sequence>
<feature type="region of interest" description="Disordered" evidence="2">
    <location>
        <begin position="1"/>
        <end position="25"/>
    </location>
</feature>
<dbReference type="RefSeq" id="WP_208272007.1">
    <property type="nucleotide sequence ID" value="NZ_JAGEOK010000036.1"/>
</dbReference>
<organism evidence="4 5">
    <name type="scientific">Actinomadura nitritigenes</name>
    <dbReference type="NCBI Taxonomy" id="134602"/>
    <lineage>
        <taxon>Bacteria</taxon>
        <taxon>Bacillati</taxon>
        <taxon>Actinomycetota</taxon>
        <taxon>Actinomycetes</taxon>
        <taxon>Streptosporangiales</taxon>
        <taxon>Thermomonosporaceae</taxon>
        <taxon>Actinomadura</taxon>
    </lineage>
</organism>